<sequence>MLAFSHCVLVFCGLHLFYSQADACSHPYPKIGQSCYLLNYERVTWNTAYMRCLSYGGHLAVFETLDELLLMSEDLKKRNDRRNFHIGGRNINRHISGGDWRWIWNGKMIKMNYYSSGPGQPNGSYAKPQDCLFINSSNVFDVRCDYGNRGFACEK</sequence>
<feature type="chain" id="PRO_5032767710" description="C-type lectin domain-containing protein" evidence="1">
    <location>
        <begin position="24"/>
        <end position="155"/>
    </location>
</feature>
<dbReference type="PANTHER" id="PTHR45710:SF26">
    <property type="entry name" value="RH26557P"/>
    <property type="match status" value="1"/>
</dbReference>
<dbReference type="SMART" id="SM00034">
    <property type="entry name" value="CLECT"/>
    <property type="match status" value="1"/>
</dbReference>
<dbReference type="PANTHER" id="PTHR45710">
    <property type="entry name" value="C-TYPE LECTIN DOMAIN-CONTAINING PROTEIN 180"/>
    <property type="match status" value="1"/>
</dbReference>
<dbReference type="Gene3D" id="3.10.100.10">
    <property type="entry name" value="Mannose-Binding Protein A, subunit A"/>
    <property type="match status" value="1"/>
</dbReference>
<comment type="caution">
    <text evidence="3">The sequence shown here is derived from an EMBL/GenBank/DDBJ whole genome shotgun (WGS) entry which is preliminary data.</text>
</comment>
<dbReference type="OrthoDB" id="6047911at2759"/>
<evidence type="ECO:0000313" key="3">
    <source>
        <dbReference type="EMBL" id="VDI12574.1"/>
    </source>
</evidence>
<dbReference type="InterPro" id="IPR050828">
    <property type="entry name" value="C-type_lectin/matrix_domain"/>
</dbReference>
<dbReference type="InterPro" id="IPR016186">
    <property type="entry name" value="C-type_lectin-like/link_sf"/>
</dbReference>
<gene>
    <name evidence="3" type="ORF">MGAL_10B070528</name>
</gene>
<dbReference type="EMBL" id="UYJE01002655">
    <property type="protein sequence ID" value="VDI12574.1"/>
    <property type="molecule type" value="Genomic_DNA"/>
</dbReference>
<feature type="domain" description="C-type lectin" evidence="2">
    <location>
        <begin position="31"/>
        <end position="145"/>
    </location>
</feature>
<dbReference type="SUPFAM" id="SSF56436">
    <property type="entry name" value="C-type lectin-like"/>
    <property type="match status" value="1"/>
</dbReference>
<organism evidence="3 4">
    <name type="scientific">Mytilus galloprovincialis</name>
    <name type="common">Mediterranean mussel</name>
    <dbReference type="NCBI Taxonomy" id="29158"/>
    <lineage>
        <taxon>Eukaryota</taxon>
        <taxon>Metazoa</taxon>
        <taxon>Spiralia</taxon>
        <taxon>Lophotrochozoa</taxon>
        <taxon>Mollusca</taxon>
        <taxon>Bivalvia</taxon>
        <taxon>Autobranchia</taxon>
        <taxon>Pteriomorphia</taxon>
        <taxon>Mytilida</taxon>
        <taxon>Mytiloidea</taxon>
        <taxon>Mytilidae</taxon>
        <taxon>Mytilinae</taxon>
        <taxon>Mytilus</taxon>
    </lineage>
</organism>
<evidence type="ECO:0000256" key="1">
    <source>
        <dbReference type="SAM" id="SignalP"/>
    </source>
</evidence>
<proteinExistence type="predicted"/>
<dbReference type="AlphaFoldDB" id="A0A8B6D245"/>
<dbReference type="InterPro" id="IPR016187">
    <property type="entry name" value="CTDL_fold"/>
</dbReference>
<keyword evidence="4" id="KW-1185">Reference proteome</keyword>
<keyword evidence="1" id="KW-0732">Signal</keyword>
<feature type="signal peptide" evidence="1">
    <location>
        <begin position="1"/>
        <end position="23"/>
    </location>
</feature>
<reference evidence="3" key="1">
    <citation type="submission" date="2018-11" db="EMBL/GenBank/DDBJ databases">
        <authorList>
            <person name="Alioto T."/>
            <person name="Alioto T."/>
        </authorList>
    </citation>
    <scope>NUCLEOTIDE SEQUENCE</scope>
</reference>
<evidence type="ECO:0000259" key="2">
    <source>
        <dbReference type="PROSITE" id="PS50041"/>
    </source>
</evidence>
<dbReference type="Proteomes" id="UP000596742">
    <property type="component" value="Unassembled WGS sequence"/>
</dbReference>
<accession>A0A8B6D245</accession>
<protein>
    <recommendedName>
        <fullName evidence="2">C-type lectin domain-containing protein</fullName>
    </recommendedName>
</protein>
<name>A0A8B6D245_MYTGA</name>
<dbReference type="InterPro" id="IPR001304">
    <property type="entry name" value="C-type_lectin-like"/>
</dbReference>
<evidence type="ECO:0000313" key="4">
    <source>
        <dbReference type="Proteomes" id="UP000596742"/>
    </source>
</evidence>
<dbReference type="Pfam" id="PF00059">
    <property type="entry name" value="Lectin_C"/>
    <property type="match status" value="1"/>
</dbReference>
<dbReference type="PROSITE" id="PS50041">
    <property type="entry name" value="C_TYPE_LECTIN_2"/>
    <property type="match status" value="1"/>
</dbReference>
<dbReference type="CDD" id="cd00037">
    <property type="entry name" value="CLECT"/>
    <property type="match status" value="1"/>
</dbReference>